<dbReference type="InterPro" id="IPR000014">
    <property type="entry name" value="PAS"/>
</dbReference>
<keyword evidence="5" id="KW-1185">Reference proteome</keyword>
<dbReference type="InterPro" id="IPR035965">
    <property type="entry name" value="PAS-like_dom_sf"/>
</dbReference>
<dbReference type="SUPFAM" id="SSF55785">
    <property type="entry name" value="PYP-like sensor domain (PAS domain)"/>
    <property type="match status" value="1"/>
</dbReference>
<evidence type="ECO:0000313" key="5">
    <source>
        <dbReference type="Proteomes" id="UP000186819"/>
    </source>
</evidence>
<dbReference type="STRING" id="34027.SAMN05421829_10539"/>
<dbReference type="AlphaFoldDB" id="A0A1N6TLJ5"/>
<reference evidence="5" key="1">
    <citation type="submission" date="2017-01" db="EMBL/GenBank/DDBJ databases">
        <authorList>
            <person name="Varghese N."/>
            <person name="Submissions S."/>
        </authorList>
    </citation>
    <scope>NUCLEOTIDE SEQUENCE [LARGE SCALE GENOMIC DNA]</scope>
    <source>
        <strain evidence="5">ATCC 51758</strain>
    </source>
</reference>
<dbReference type="CDD" id="cd00130">
    <property type="entry name" value="PAS"/>
    <property type="match status" value="1"/>
</dbReference>
<dbReference type="Proteomes" id="UP000186819">
    <property type="component" value="Unassembled WGS sequence"/>
</dbReference>
<dbReference type="NCBIfam" id="TIGR00229">
    <property type="entry name" value="sensory_box"/>
    <property type="match status" value="1"/>
</dbReference>
<dbReference type="SMART" id="SM00091">
    <property type="entry name" value="PAS"/>
    <property type="match status" value="1"/>
</dbReference>
<dbReference type="EMBL" id="FTMD01000005">
    <property type="protein sequence ID" value="SIQ54282.1"/>
    <property type="molecule type" value="Genomic_DNA"/>
</dbReference>
<gene>
    <name evidence="4" type="ORF">SAMN05421829_10539</name>
</gene>
<evidence type="ECO:0000313" key="4">
    <source>
        <dbReference type="EMBL" id="SIQ54282.1"/>
    </source>
</evidence>
<dbReference type="PANTHER" id="PTHR44757">
    <property type="entry name" value="DIGUANYLATE CYCLASE DGCP"/>
    <property type="match status" value="1"/>
</dbReference>
<keyword evidence="1" id="KW-0175">Coiled coil</keyword>
<dbReference type="PROSITE" id="PS50112">
    <property type="entry name" value="PAS"/>
    <property type="match status" value="1"/>
</dbReference>
<dbReference type="PANTHER" id="PTHR44757:SF2">
    <property type="entry name" value="BIOFILM ARCHITECTURE MAINTENANCE PROTEIN MBAA"/>
    <property type="match status" value="1"/>
</dbReference>
<name>A0A1N6TLJ5_9RHOO</name>
<dbReference type="Pfam" id="PF08448">
    <property type="entry name" value="PAS_4"/>
    <property type="match status" value="1"/>
</dbReference>
<dbReference type="InterPro" id="IPR013656">
    <property type="entry name" value="PAS_4"/>
</dbReference>
<dbReference type="InterPro" id="IPR052155">
    <property type="entry name" value="Biofilm_reg_signaling"/>
</dbReference>
<accession>A0A1N6TLJ5</accession>
<evidence type="ECO:0000256" key="1">
    <source>
        <dbReference type="SAM" id="Coils"/>
    </source>
</evidence>
<dbReference type="Gene3D" id="3.30.450.20">
    <property type="entry name" value="PAS domain"/>
    <property type="match status" value="1"/>
</dbReference>
<dbReference type="PROSITE" id="PS50113">
    <property type="entry name" value="PAC"/>
    <property type="match status" value="1"/>
</dbReference>
<evidence type="ECO:0000259" key="2">
    <source>
        <dbReference type="PROSITE" id="PS50112"/>
    </source>
</evidence>
<proteinExistence type="predicted"/>
<dbReference type="InterPro" id="IPR000700">
    <property type="entry name" value="PAS-assoc_C"/>
</dbReference>
<feature type="domain" description="PAC" evidence="3">
    <location>
        <begin position="82"/>
        <end position="134"/>
    </location>
</feature>
<evidence type="ECO:0000259" key="3">
    <source>
        <dbReference type="PROSITE" id="PS50113"/>
    </source>
</evidence>
<feature type="coiled-coil region" evidence="1">
    <location>
        <begin position="122"/>
        <end position="149"/>
    </location>
</feature>
<protein>
    <submittedName>
        <fullName evidence="4">PAS domain S-box-containing protein</fullName>
    </submittedName>
</protein>
<feature type="domain" description="PAS" evidence="2">
    <location>
        <begin position="10"/>
        <end position="75"/>
    </location>
</feature>
<dbReference type="RefSeq" id="WP_076601740.1">
    <property type="nucleotide sequence ID" value="NZ_FTMD01000005.1"/>
</dbReference>
<sequence length="155" mass="16795">MSTDVPDIARLLVEQTADAIIYADREGRIRIWNAAAEALFGFPRAKAIGQSLDLIIPERLRAAHWEGFHHAVASGRTRLGGRAVITRSANAAGATIYVEMSFALVSDERGDVLGSVAVARDATQRREAERQLQQRIRTLEEASADAASKTGRPSA</sequence>
<dbReference type="OrthoDB" id="3687827at2"/>
<organism evidence="4 5">
    <name type="scientific">Aromatoleum tolulyticum</name>
    <dbReference type="NCBI Taxonomy" id="34027"/>
    <lineage>
        <taxon>Bacteria</taxon>
        <taxon>Pseudomonadati</taxon>
        <taxon>Pseudomonadota</taxon>
        <taxon>Betaproteobacteria</taxon>
        <taxon>Rhodocyclales</taxon>
        <taxon>Rhodocyclaceae</taxon>
        <taxon>Aromatoleum</taxon>
    </lineage>
</organism>